<keyword evidence="4" id="KW-0433">Leucine-rich repeat</keyword>
<comment type="subcellular location">
    <subcellularLocation>
        <location evidence="1">Cell membrane</location>
        <topology evidence="1">Multi-pass membrane protein</topology>
    </subcellularLocation>
</comment>
<dbReference type="InterPro" id="IPR032675">
    <property type="entry name" value="LRR_dom_sf"/>
</dbReference>
<proteinExistence type="inferred from homology"/>
<dbReference type="CDD" id="cd00112">
    <property type="entry name" value="LDLa"/>
    <property type="match status" value="7"/>
</dbReference>
<sequence length="1024" mass="114875">MFVVCGDGSKVHRYYWCDGWPDCPDNHADELNCQNCTGVDEFLCPNGRCIRRANVCDSQCDCVPNPLESALHQPCADETDCDTYYTNIYGIHLCNPSLTLNCIEPNQNRDKDRCIHPEFICDQTNDCQNGNYLSDEFGCPNGMDVIGESIVCADNRSLPRALRCDFKWDCLDGSDEQNCEPRVCTEGEYRCRNGQCVNLTQRCDLQFDCWDKSDELDCDNEPCLEGKRKCFNGGQCVAESLWCDFIVDCPDGSDESNCDLTLPVCGPNQFQCNNSQCIDASLRCYNSGNPRYGCADGSHLIGCKNWTCPPDTFKCRNGPCLNQSLVCDENIDCPGTWVDEDGCLFACSNVEPRCECHDIHINCTNLSLDCVPPDIEEEITWFHLADNLINSTFSEDSFVHLDRLLYLDLRNNSISGIPPLAFRNLWRLLTLNLQHNCIKILSNSSFYGLTNLSNLHLQGNGIRMLEAMAFYGLSSLILLDLSWQRINNISQGAFVGLRSLVGLDLSHNEISYLVDGTFIGMPHLLSLDLSSNAIKVISSNVFRSVASLNKLVTDEFRFCCLARHVEVCLPLPDEFSSCEDLMSNLVLRICVWVLGVLATLGNILVIGWRMRFKHTNQVHSFLITNLAIGDMFMGSYLLIIAGVDARYRGVYFIHDLAWRSSELCNLAGFISTFSSELSVFTLTVITLDRFLVIIFPFRVRRLEMPKTRLLMALGWLAAAILSGLPLLHIDYFQNFYGRSGVCLALHITPEKPSGWEYSVFVFLFLNLISFSIIALGYLWMYVVARTTQQAVQKEQRASDNAMARRMTLIVATDAACWMPIILLGVLSLGGITVPSQVFAWVAVFVLPLNAAVNPVLYTISTAPFLGPARRGLRTFKRSCKLSLTTDQRRTYSSTLGSTFANNCSHCDVDCNLYPQLEQTNGKLQEDREGCHCIDGDEVDMERDVKHEANLLALTKRRMTTHRWRSSSYCNTTNVTQRSTPGPTVLWQSGSCRRTNASIDTAVSAHGEIIPLRRLHSDSRSNGNK</sequence>
<dbReference type="PANTHER" id="PTHR24372:SF77">
    <property type="entry name" value="G-PROTEIN COUPLED RECEPTORS FAMILY 1 PROFILE DOMAIN-CONTAINING PROTEIN"/>
    <property type="match status" value="1"/>
</dbReference>
<dbReference type="Gene3D" id="4.10.1220.10">
    <property type="entry name" value="EGF-type module"/>
    <property type="match status" value="1"/>
</dbReference>
<evidence type="ECO:0000256" key="5">
    <source>
        <dbReference type="ARBA" id="ARBA00022692"/>
    </source>
</evidence>
<evidence type="ECO:0000256" key="9">
    <source>
        <dbReference type="ARBA" id="ARBA00023136"/>
    </source>
</evidence>
<dbReference type="PROSITE" id="PS50262">
    <property type="entry name" value="G_PROTEIN_RECEP_F1_2"/>
    <property type="match status" value="1"/>
</dbReference>
<keyword evidence="10 13" id="KW-1015">Disulfide bond</keyword>
<dbReference type="Pfam" id="PF00560">
    <property type="entry name" value="LRR_1"/>
    <property type="match status" value="1"/>
</dbReference>
<dbReference type="InterPro" id="IPR023415">
    <property type="entry name" value="LDLR_class-A_CS"/>
</dbReference>
<dbReference type="InParanoid" id="A0A067RHQ9"/>
<comment type="caution">
    <text evidence="13">Lacks conserved residue(s) required for the propagation of feature annotation.</text>
</comment>
<dbReference type="SUPFAM" id="SSF52058">
    <property type="entry name" value="L domain-like"/>
    <property type="match status" value="1"/>
</dbReference>
<evidence type="ECO:0000256" key="13">
    <source>
        <dbReference type="PROSITE-ProRule" id="PRU00124"/>
    </source>
</evidence>
<dbReference type="InterPro" id="IPR003591">
    <property type="entry name" value="Leu-rich_rpt_typical-subtyp"/>
</dbReference>
<keyword evidence="8" id="KW-0297">G-protein coupled receptor</keyword>
<dbReference type="GO" id="GO:0005886">
    <property type="term" value="C:plasma membrane"/>
    <property type="evidence" value="ECO:0007669"/>
    <property type="project" value="UniProtKB-SubCell"/>
</dbReference>
<keyword evidence="17" id="KW-1185">Reference proteome</keyword>
<dbReference type="EMBL" id="KK852498">
    <property type="protein sequence ID" value="KDR22568.1"/>
    <property type="molecule type" value="Genomic_DNA"/>
</dbReference>
<dbReference type="SMART" id="SM00192">
    <property type="entry name" value="LDLa"/>
    <property type="match status" value="8"/>
</dbReference>
<feature type="disulfide bond" evidence="13">
    <location>
        <begin position="243"/>
        <end position="258"/>
    </location>
</feature>
<evidence type="ECO:0000256" key="14">
    <source>
        <dbReference type="SAM" id="Phobius"/>
    </source>
</evidence>
<dbReference type="InterPro" id="IPR017452">
    <property type="entry name" value="GPCR_Rhodpsn_7TM"/>
</dbReference>
<feature type="disulfide bond" evidence="13">
    <location>
        <begin position="265"/>
        <end position="277"/>
    </location>
</feature>
<evidence type="ECO:0000256" key="12">
    <source>
        <dbReference type="ARBA" id="ARBA00023224"/>
    </source>
</evidence>
<dbReference type="InterPro" id="IPR001611">
    <property type="entry name" value="Leu-rich_rpt"/>
</dbReference>
<keyword evidence="9 14" id="KW-0472">Membrane</keyword>
<keyword evidence="5 14" id="KW-0812">Transmembrane</keyword>
<dbReference type="PROSITE" id="PS01209">
    <property type="entry name" value="LDLRA_1"/>
    <property type="match status" value="1"/>
</dbReference>
<feature type="transmembrane region" description="Helical" evidence="14">
    <location>
        <begin position="677"/>
        <end position="697"/>
    </location>
</feature>
<name>A0A067RHQ9_ZOONE</name>
<dbReference type="InterPro" id="IPR000276">
    <property type="entry name" value="GPCR_Rhodpsn"/>
</dbReference>
<comment type="similarity">
    <text evidence="2">Belongs to the G-protein coupled receptor 1 family.</text>
</comment>
<organism evidence="16 17">
    <name type="scientific">Zootermopsis nevadensis</name>
    <name type="common">Dampwood termite</name>
    <dbReference type="NCBI Taxonomy" id="136037"/>
    <lineage>
        <taxon>Eukaryota</taxon>
        <taxon>Metazoa</taxon>
        <taxon>Ecdysozoa</taxon>
        <taxon>Arthropoda</taxon>
        <taxon>Hexapoda</taxon>
        <taxon>Insecta</taxon>
        <taxon>Pterygota</taxon>
        <taxon>Neoptera</taxon>
        <taxon>Polyneoptera</taxon>
        <taxon>Dictyoptera</taxon>
        <taxon>Blattodea</taxon>
        <taxon>Blattoidea</taxon>
        <taxon>Termitoidae</taxon>
        <taxon>Termopsidae</taxon>
        <taxon>Zootermopsis</taxon>
    </lineage>
</organism>
<dbReference type="InterPro" id="IPR002172">
    <property type="entry name" value="LDrepeatLR_classA_rpt"/>
</dbReference>
<dbReference type="Pfam" id="PF00001">
    <property type="entry name" value="7tm_1"/>
    <property type="match status" value="1"/>
</dbReference>
<keyword evidence="7 14" id="KW-1133">Transmembrane helix</keyword>
<dbReference type="Gene3D" id="1.20.1070.10">
    <property type="entry name" value="Rhodopsin 7-helix transmembrane proteins"/>
    <property type="match status" value="1"/>
</dbReference>
<dbReference type="SMART" id="SM00369">
    <property type="entry name" value="LRR_TYP"/>
    <property type="match status" value="6"/>
</dbReference>
<dbReference type="Gene3D" id="4.10.400.10">
    <property type="entry name" value="Low-density Lipoprotein Receptor"/>
    <property type="match status" value="7"/>
</dbReference>
<dbReference type="Pfam" id="PF13855">
    <property type="entry name" value="LRR_8"/>
    <property type="match status" value="1"/>
</dbReference>
<evidence type="ECO:0000256" key="3">
    <source>
        <dbReference type="ARBA" id="ARBA00022475"/>
    </source>
</evidence>
<evidence type="ECO:0000259" key="15">
    <source>
        <dbReference type="PROSITE" id="PS50262"/>
    </source>
</evidence>
<feature type="disulfide bond" evidence="13">
    <location>
        <begin position="184"/>
        <end position="196"/>
    </location>
</feature>
<feature type="transmembrane region" description="Helical" evidence="14">
    <location>
        <begin position="837"/>
        <end position="859"/>
    </location>
</feature>
<feature type="transmembrane region" description="Helical" evidence="14">
    <location>
        <begin position="805"/>
        <end position="831"/>
    </location>
</feature>
<feature type="disulfide bond" evidence="13">
    <location>
        <begin position="191"/>
        <end position="209"/>
    </location>
</feature>
<keyword evidence="6" id="KW-0677">Repeat</keyword>
<dbReference type="Proteomes" id="UP000027135">
    <property type="component" value="Unassembled WGS sequence"/>
</dbReference>
<evidence type="ECO:0000256" key="7">
    <source>
        <dbReference type="ARBA" id="ARBA00022989"/>
    </source>
</evidence>
<reference evidence="16 17" key="1">
    <citation type="journal article" date="2014" name="Nat. Commun.">
        <title>Molecular traces of alternative social organization in a termite genome.</title>
        <authorList>
            <person name="Terrapon N."/>
            <person name="Li C."/>
            <person name="Robertson H.M."/>
            <person name="Ji L."/>
            <person name="Meng X."/>
            <person name="Booth W."/>
            <person name="Chen Z."/>
            <person name="Childers C.P."/>
            <person name="Glastad K.M."/>
            <person name="Gokhale K."/>
            <person name="Gowin J."/>
            <person name="Gronenberg W."/>
            <person name="Hermansen R.A."/>
            <person name="Hu H."/>
            <person name="Hunt B.G."/>
            <person name="Huylmans A.K."/>
            <person name="Khalil S.M."/>
            <person name="Mitchell R.D."/>
            <person name="Munoz-Torres M.C."/>
            <person name="Mustard J.A."/>
            <person name="Pan H."/>
            <person name="Reese J.T."/>
            <person name="Scharf M.E."/>
            <person name="Sun F."/>
            <person name="Vogel H."/>
            <person name="Xiao J."/>
            <person name="Yang W."/>
            <person name="Yang Z."/>
            <person name="Yang Z."/>
            <person name="Zhou J."/>
            <person name="Zhu J."/>
            <person name="Brent C.S."/>
            <person name="Elsik C.G."/>
            <person name="Goodisman M.A."/>
            <person name="Liberles D.A."/>
            <person name="Roe R.M."/>
            <person name="Vargo E.L."/>
            <person name="Vilcinskas A."/>
            <person name="Wang J."/>
            <person name="Bornberg-Bauer E."/>
            <person name="Korb J."/>
            <person name="Zhang G."/>
            <person name="Liebig J."/>
        </authorList>
    </citation>
    <scope>NUCLEOTIDE SEQUENCE [LARGE SCALE GENOMIC DNA]</scope>
    <source>
        <tissue evidence="16">Whole organism</tissue>
    </source>
</reference>
<dbReference type="CDD" id="cd15137">
    <property type="entry name" value="7tmA_Relaxin_R"/>
    <property type="match status" value="1"/>
</dbReference>
<evidence type="ECO:0000313" key="17">
    <source>
        <dbReference type="Proteomes" id="UP000027135"/>
    </source>
</evidence>
<dbReference type="OMA" id="GADEYFC"/>
<dbReference type="PRINTS" id="PR00261">
    <property type="entry name" value="LDLRECEPTOR"/>
</dbReference>
<accession>A0A067RHQ9</accession>
<protein>
    <submittedName>
        <fullName evidence="16">G-protein coupled receptor GRL101</fullName>
    </submittedName>
</protein>
<dbReference type="InterPro" id="IPR036055">
    <property type="entry name" value="LDL_receptor-like_sf"/>
</dbReference>
<dbReference type="SUPFAM" id="SSF57424">
    <property type="entry name" value="LDL receptor-like module"/>
    <property type="match status" value="4"/>
</dbReference>
<dbReference type="AlphaFoldDB" id="A0A067RHQ9"/>
<evidence type="ECO:0000256" key="6">
    <source>
        <dbReference type="ARBA" id="ARBA00022737"/>
    </source>
</evidence>
<feature type="disulfide bond" evidence="13">
    <location>
        <begin position="44"/>
        <end position="62"/>
    </location>
</feature>
<dbReference type="STRING" id="136037.A0A067RHQ9"/>
<gene>
    <name evidence="16" type="ORF">L798_12696</name>
</gene>
<dbReference type="Pfam" id="PF00057">
    <property type="entry name" value="Ldl_recept_a"/>
    <property type="match status" value="4"/>
</dbReference>
<dbReference type="PROSITE" id="PS00237">
    <property type="entry name" value="G_PROTEIN_RECEP_F1_1"/>
    <property type="match status" value="1"/>
</dbReference>
<evidence type="ECO:0000256" key="2">
    <source>
        <dbReference type="ARBA" id="ARBA00010663"/>
    </source>
</evidence>
<dbReference type="SUPFAM" id="SSF81321">
    <property type="entry name" value="Family A G protein-coupled receptor-like"/>
    <property type="match status" value="1"/>
</dbReference>
<feature type="disulfide bond" evidence="13">
    <location>
        <begin position="315"/>
        <end position="333"/>
    </location>
</feature>
<feature type="transmembrane region" description="Helical" evidence="14">
    <location>
        <begin position="709"/>
        <end position="729"/>
    </location>
</feature>
<keyword evidence="11 16" id="KW-0675">Receptor</keyword>
<evidence type="ECO:0000256" key="4">
    <source>
        <dbReference type="ARBA" id="ARBA00022614"/>
    </source>
</evidence>
<feature type="disulfide bond" evidence="13">
    <location>
        <begin position="164"/>
        <end position="179"/>
    </location>
</feature>
<dbReference type="GO" id="GO:0008528">
    <property type="term" value="F:G protein-coupled peptide receptor activity"/>
    <property type="evidence" value="ECO:0007669"/>
    <property type="project" value="TreeGrafter"/>
</dbReference>
<dbReference type="GO" id="GO:0007189">
    <property type="term" value="P:adenylate cyclase-activating G protein-coupled receptor signaling pathway"/>
    <property type="evidence" value="ECO:0007669"/>
    <property type="project" value="TreeGrafter"/>
</dbReference>
<evidence type="ECO:0000313" key="16">
    <source>
        <dbReference type="EMBL" id="KDR22568.1"/>
    </source>
</evidence>
<dbReference type="eggNOG" id="KOG1215">
    <property type="taxonomic scope" value="Eukaryota"/>
</dbReference>
<evidence type="ECO:0000256" key="8">
    <source>
        <dbReference type="ARBA" id="ARBA00023040"/>
    </source>
</evidence>
<feature type="transmembrane region" description="Helical" evidence="14">
    <location>
        <begin position="759"/>
        <end position="784"/>
    </location>
</feature>
<keyword evidence="12" id="KW-0807">Transducer</keyword>
<dbReference type="GO" id="GO:0009755">
    <property type="term" value="P:hormone-mediated signaling pathway"/>
    <property type="evidence" value="ECO:0007669"/>
    <property type="project" value="TreeGrafter"/>
</dbReference>
<feature type="domain" description="G-protein coupled receptors family 1 profile" evidence="15">
    <location>
        <begin position="601"/>
        <end position="857"/>
    </location>
</feature>
<feature type="disulfide bond" evidence="13">
    <location>
        <begin position="203"/>
        <end position="218"/>
    </location>
</feature>
<keyword evidence="3" id="KW-1003">Cell membrane</keyword>
<dbReference type="eggNOG" id="KOG2087">
    <property type="taxonomic scope" value="Eukaryota"/>
</dbReference>
<dbReference type="PROSITE" id="PS51450">
    <property type="entry name" value="LRR"/>
    <property type="match status" value="2"/>
</dbReference>
<feature type="transmembrane region" description="Helical" evidence="14">
    <location>
        <begin position="585"/>
        <end position="608"/>
    </location>
</feature>
<feature type="disulfide bond" evidence="13">
    <location>
        <begin position="308"/>
        <end position="320"/>
    </location>
</feature>
<feature type="transmembrane region" description="Helical" evidence="14">
    <location>
        <begin position="620"/>
        <end position="643"/>
    </location>
</feature>
<dbReference type="PROSITE" id="PS50068">
    <property type="entry name" value="LDLRA_2"/>
    <property type="match status" value="6"/>
</dbReference>
<evidence type="ECO:0000256" key="11">
    <source>
        <dbReference type="ARBA" id="ARBA00023170"/>
    </source>
</evidence>
<dbReference type="FunFam" id="1.20.1070.10:FF:000333">
    <property type="entry name" value="Relaxin receptor 1"/>
    <property type="match status" value="1"/>
</dbReference>
<evidence type="ECO:0000256" key="1">
    <source>
        <dbReference type="ARBA" id="ARBA00004651"/>
    </source>
</evidence>
<dbReference type="PANTHER" id="PTHR24372">
    <property type="entry name" value="GLYCOPROTEIN HORMONE RECEPTOR"/>
    <property type="match status" value="1"/>
</dbReference>
<dbReference type="eggNOG" id="KOG0619">
    <property type="taxonomic scope" value="Eukaryota"/>
</dbReference>
<dbReference type="Gene3D" id="3.80.10.10">
    <property type="entry name" value="Ribonuclease Inhibitor"/>
    <property type="match status" value="2"/>
</dbReference>
<evidence type="ECO:0000256" key="10">
    <source>
        <dbReference type="ARBA" id="ARBA00023157"/>
    </source>
</evidence>